<dbReference type="PROSITE" id="PS00614">
    <property type="entry name" value="IGPS"/>
    <property type="match status" value="1"/>
</dbReference>
<dbReference type="PANTHER" id="PTHR22854:SF2">
    <property type="entry name" value="INDOLE-3-GLYCEROL-PHOSPHATE SYNTHASE"/>
    <property type="match status" value="1"/>
</dbReference>
<accession>A0A2J0LIJ0</accession>
<dbReference type="InterPro" id="IPR011060">
    <property type="entry name" value="RibuloseP-bd_barrel"/>
</dbReference>
<dbReference type="EC" id="4.1.1.48" evidence="8"/>
<evidence type="ECO:0000256" key="2">
    <source>
        <dbReference type="ARBA" id="ARBA00004696"/>
    </source>
</evidence>
<organism evidence="10 11">
    <name type="scientific">Candidatus Taenaricola geysiri</name>
    <dbReference type="NCBI Taxonomy" id="1974752"/>
    <lineage>
        <taxon>Bacteria</taxon>
        <taxon>Pseudomonadati</taxon>
        <taxon>Candidatus Omnitrophota</taxon>
        <taxon>Candidatus Taenaricola</taxon>
    </lineage>
</organism>
<dbReference type="Gene3D" id="3.20.20.70">
    <property type="entry name" value="Aldolase class I"/>
    <property type="match status" value="1"/>
</dbReference>
<dbReference type="InterPro" id="IPR013798">
    <property type="entry name" value="Indole-3-glycerol_P_synth_dom"/>
</dbReference>
<dbReference type="InterPro" id="IPR013785">
    <property type="entry name" value="Aldolase_TIM"/>
</dbReference>
<reference evidence="10 11" key="1">
    <citation type="submission" date="2017-09" db="EMBL/GenBank/DDBJ databases">
        <title>Depth-based differentiation of microbial function through sediment-hosted aquifers and enrichment of novel symbionts in the deep terrestrial subsurface.</title>
        <authorList>
            <person name="Probst A.J."/>
            <person name="Ladd B."/>
            <person name="Jarett J.K."/>
            <person name="Geller-Mcgrath D.E."/>
            <person name="Sieber C.M."/>
            <person name="Emerson J.B."/>
            <person name="Anantharaman K."/>
            <person name="Thomas B.C."/>
            <person name="Malmstrom R."/>
            <person name="Stieglmeier M."/>
            <person name="Klingl A."/>
            <person name="Woyke T."/>
            <person name="Ryan C.M."/>
            <person name="Banfield J.F."/>
        </authorList>
    </citation>
    <scope>NUCLEOTIDE SEQUENCE [LARGE SCALE GENOMIC DNA]</scope>
    <source>
        <strain evidence="10">CG12_big_fil_rev_8_21_14_0_65_43_15</strain>
    </source>
</reference>
<evidence type="ECO:0000256" key="1">
    <source>
        <dbReference type="ARBA" id="ARBA00001633"/>
    </source>
</evidence>
<dbReference type="SUPFAM" id="SSF51366">
    <property type="entry name" value="Ribulose-phoshate binding barrel"/>
    <property type="match status" value="1"/>
</dbReference>
<dbReference type="HAMAP" id="MF_00134_B">
    <property type="entry name" value="IGPS_B"/>
    <property type="match status" value="1"/>
</dbReference>
<dbReference type="AlphaFoldDB" id="A0A2J0LIJ0"/>
<dbReference type="UniPathway" id="UPA00035">
    <property type="reaction ID" value="UER00043"/>
</dbReference>
<comment type="catalytic activity">
    <reaction evidence="1 8">
        <text>1-(2-carboxyphenylamino)-1-deoxy-D-ribulose 5-phosphate + H(+) = (1S,2R)-1-C-(indol-3-yl)glycerol 3-phosphate + CO2 + H2O</text>
        <dbReference type="Rhea" id="RHEA:23476"/>
        <dbReference type="ChEBI" id="CHEBI:15377"/>
        <dbReference type="ChEBI" id="CHEBI:15378"/>
        <dbReference type="ChEBI" id="CHEBI:16526"/>
        <dbReference type="ChEBI" id="CHEBI:58613"/>
        <dbReference type="ChEBI" id="CHEBI:58866"/>
        <dbReference type="EC" id="4.1.1.48"/>
    </reaction>
</comment>
<dbReference type="GO" id="GO:0004640">
    <property type="term" value="F:phosphoribosylanthranilate isomerase activity"/>
    <property type="evidence" value="ECO:0007669"/>
    <property type="project" value="TreeGrafter"/>
</dbReference>
<dbReference type="FunFam" id="3.20.20.70:FF:000024">
    <property type="entry name" value="Indole-3-glycerol phosphate synthase"/>
    <property type="match status" value="1"/>
</dbReference>
<dbReference type="CDD" id="cd00331">
    <property type="entry name" value="IGPS"/>
    <property type="match status" value="1"/>
</dbReference>
<evidence type="ECO:0000313" key="11">
    <source>
        <dbReference type="Proteomes" id="UP000231267"/>
    </source>
</evidence>
<dbReference type="InterPro" id="IPR045186">
    <property type="entry name" value="Indole-3-glycerol_P_synth"/>
</dbReference>
<dbReference type="GO" id="GO:0000162">
    <property type="term" value="P:L-tryptophan biosynthetic process"/>
    <property type="evidence" value="ECO:0007669"/>
    <property type="project" value="UniProtKB-UniRule"/>
</dbReference>
<sequence length="271" mass="29905">MAENFLDKIIAVKKKEVEEARVRLPKERIVKMLESVSVDGSIEGHSNTKRNFTAAINIPGRISLIAEIKKASPSKGVIREDFDPVAIAKQYQAAGAAALSVLTDEQFFKGRTSFTGKVKDAVKIPILRKDFIIDEYQIYHSALIEADCILLIAEILDEKTIENFLLTAAMLNIEVLIESNTPDALKKAVASGAKLIGINNRDLNSFEVDIKTTEKLIKNIPQDRVIISESGIRNNQGIKYLKSLGVDAVLIGEIFMRAPDIGAKVKEVMNL</sequence>
<dbReference type="NCBIfam" id="NF001377">
    <property type="entry name" value="PRK00278.2-4"/>
    <property type="match status" value="1"/>
</dbReference>
<keyword evidence="3 8" id="KW-0028">Amino-acid biosynthesis</keyword>
<feature type="domain" description="Indole-3-glycerol phosphate synthase" evidence="9">
    <location>
        <begin position="6"/>
        <end position="267"/>
    </location>
</feature>
<comment type="pathway">
    <text evidence="2 8">Amino-acid biosynthesis; L-tryptophan biosynthesis; L-tryptophan from chorismate: step 4/5.</text>
</comment>
<evidence type="ECO:0000256" key="7">
    <source>
        <dbReference type="ARBA" id="ARBA00023239"/>
    </source>
</evidence>
<gene>
    <name evidence="8" type="primary">trpC</name>
    <name evidence="10" type="ORF">COW11_00145</name>
</gene>
<evidence type="ECO:0000256" key="6">
    <source>
        <dbReference type="ARBA" id="ARBA00023141"/>
    </source>
</evidence>
<evidence type="ECO:0000256" key="5">
    <source>
        <dbReference type="ARBA" id="ARBA00022822"/>
    </source>
</evidence>
<dbReference type="PANTHER" id="PTHR22854">
    <property type="entry name" value="TRYPTOPHAN BIOSYNTHESIS PROTEIN"/>
    <property type="match status" value="1"/>
</dbReference>
<proteinExistence type="inferred from homology"/>
<comment type="similarity">
    <text evidence="8">Belongs to the TrpC family.</text>
</comment>
<evidence type="ECO:0000259" key="9">
    <source>
        <dbReference type="Pfam" id="PF00218"/>
    </source>
</evidence>
<evidence type="ECO:0000256" key="8">
    <source>
        <dbReference type="HAMAP-Rule" id="MF_00134"/>
    </source>
</evidence>
<dbReference type="Pfam" id="PF00218">
    <property type="entry name" value="IGPS"/>
    <property type="match status" value="1"/>
</dbReference>
<evidence type="ECO:0000313" key="10">
    <source>
        <dbReference type="EMBL" id="PIW67039.1"/>
    </source>
</evidence>
<keyword evidence="5 8" id="KW-0822">Tryptophan biosynthesis</keyword>
<keyword evidence="4 8" id="KW-0210">Decarboxylase</keyword>
<dbReference type="GO" id="GO:0004425">
    <property type="term" value="F:indole-3-glycerol-phosphate synthase activity"/>
    <property type="evidence" value="ECO:0007669"/>
    <property type="project" value="UniProtKB-UniRule"/>
</dbReference>
<dbReference type="Proteomes" id="UP000231267">
    <property type="component" value="Unassembled WGS sequence"/>
</dbReference>
<evidence type="ECO:0000256" key="3">
    <source>
        <dbReference type="ARBA" id="ARBA00022605"/>
    </source>
</evidence>
<comment type="caution">
    <text evidence="10">The sequence shown here is derived from an EMBL/GenBank/DDBJ whole genome shotgun (WGS) entry which is preliminary data.</text>
</comment>
<dbReference type="InterPro" id="IPR001468">
    <property type="entry name" value="Indole-3-GlycerolPSynthase_CS"/>
</dbReference>
<evidence type="ECO:0000256" key="4">
    <source>
        <dbReference type="ARBA" id="ARBA00022793"/>
    </source>
</evidence>
<keyword evidence="7 8" id="KW-0456">Lyase</keyword>
<name>A0A2J0LIJ0_9BACT</name>
<protein>
    <recommendedName>
        <fullName evidence="8">Indole-3-glycerol phosphate synthase</fullName>
        <shortName evidence="8">IGPS</shortName>
        <ecNumber evidence="8">4.1.1.48</ecNumber>
    </recommendedName>
</protein>
<dbReference type="EMBL" id="PFGP01000002">
    <property type="protein sequence ID" value="PIW67039.1"/>
    <property type="molecule type" value="Genomic_DNA"/>
</dbReference>
<keyword evidence="6 8" id="KW-0057">Aromatic amino acid biosynthesis</keyword>